<dbReference type="AlphaFoldDB" id="A0A9X9LA01"/>
<gene>
    <name evidence="8" type="ORF">BGT96224V316_LOCUS1422</name>
</gene>
<dbReference type="Pfam" id="PF04893">
    <property type="entry name" value="Yip1"/>
    <property type="match status" value="1"/>
</dbReference>
<keyword evidence="5 6" id="KW-0472">Membrane</keyword>
<dbReference type="PANTHER" id="PTHR12822">
    <property type="entry name" value="PROTEIN YIPF"/>
    <property type="match status" value="1"/>
</dbReference>
<dbReference type="InterPro" id="IPR039765">
    <property type="entry name" value="Yip5/YIPF1/YIPF2"/>
</dbReference>
<keyword evidence="4 6" id="KW-1133">Transmembrane helix</keyword>
<sequence>MLWSLSFYAQFFDVDTSAVLTRCWAALYPRANFLDVLDGNPDLYGPIWIATTVVFILFLGGTINQYLSSTIGEQFVYDFTLLSGAAGLIYGYTLFVPIALFLALKYFGSESANLLESWALYGYSNLIWIPVALVAWSPITILNWVFVGMGFGLSITFLLRNLYPVLSATEKQVSKVLLIIMVVLHIALAISIKWLFFKKASLIGDSKKPPALANKLLF</sequence>
<evidence type="ECO:0000313" key="9">
    <source>
        <dbReference type="Proteomes" id="UP000324639"/>
    </source>
</evidence>
<comment type="subcellular location">
    <subcellularLocation>
        <location evidence="6">Golgi apparatus membrane</location>
        <topology evidence="6">Multi-pass membrane protein</topology>
    </subcellularLocation>
    <subcellularLocation>
        <location evidence="1">Membrane</location>
        <topology evidence="1">Multi-pass membrane protein</topology>
    </subcellularLocation>
</comment>
<dbReference type="GO" id="GO:0016192">
    <property type="term" value="P:vesicle-mediated transport"/>
    <property type="evidence" value="ECO:0007669"/>
    <property type="project" value="InterPro"/>
</dbReference>
<evidence type="ECO:0000256" key="4">
    <source>
        <dbReference type="ARBA" id="ARBA00022989"/>
    </source>
</evidence>
<accession>A0A9X9LA01</accession>
<proteinExistence type="inferred from homology"/>
<dbReference type="GO" id="GO:0000139">
    <property type="term" value="C:Golgi membrane"/>
    <property type="evidence" value="ECO:0007669"/>
    <property type="project" value="UniProtKB-SubCell"/>
</dbReference>
<feature type="transmembrane region" description="Helical" evidence="6">
    <location>
        <begin position="141"/>
        <end position="163"/>
    </location>
</feature>
<keyword evidence="3 6" id="KW-0812">Transmembrane</keyword>
<comment type="similarity">
    <text evidence="2 6">Belongs to the YIP1 family.</text>
</comment>
<feature type="transmembrane region" description="Helical" evidence="6">
    <location>
        <begin position="79"/>
        <end position="106"/>
    </location>
</feature>
<dbReference type="PANTHER" id="PTHR12822:SF2">
    <property type="entry name" value="PROTEIN YIPF"/>
    <property type="match status" value="1"/>
</dbReference>
<evidence type="ECO:0000256" key="1">
    <source>
        <dbReference type="ARBA" id="ARBA00004141"/>
    </source>
</evidence>
<dbReference type="InterPro" id="IPR006977">
    <property type="entry name" value="Yip1_dom"/>
</dbReference>
<evidence type="ECO:0000313" key="8">
    <source>
        <dbReference type="EMBL" id="VCU40180.1"/>
    </source>
</evidence>
<dbReference type="GO" id="GO:0031267">
    <property type="term" value="F:small GTPase binding"/>
    <property type="evidence" value="ECO:0007669"/>
    <property type="project" value="InterPro"/>
</dbReference>
<organism evidence="8 9">
    <name type="scientific">Blumeria graminis f. sp. tritici</name>
    <dbReference type="NCBI Taxonomy" id="62690"/>
    <lineage>
        <taxon>Eukaryota</taxon>
        <taxon>Fungi</taxon>
        <taxon>Dikarya</taxon>
        <taxon>Ascomycota</taxon>
        <taxon>Pezizomycotina</taxon>
        <taxon>Leotiomycetes</taxon>
        <taxon>Erysiphales</taxon>
        <taxon>Erysiphaceae</taxon>
        <taxon>Blumeria</taxon>
    </lineage>
</organism>
<feature type="transmembrane region" description="Helical" evidence="6">
    <location>
        <begin position="47"/>
        <end position="67"/>
    </location>
</feature>
<evidence type="ECO:0000256" key="5">
    <source>
        <dbReference type="ARBA" id="ARBA00023136"/>
    </source>
</evidence>
<dbReference type="Proteomes" id="UP000324639">
    <property type="component" value="Chromosome Bgt_-02"/>
</dbReference>
<reference evidence="8 9" key="1">
    <citation type="submission" date="2018-08" db="EMBL/GenBank/DDBJ databases">
        <authorList>
            <person name="Muller C M."/>
        </authorList>
    </citation>
    <scope>NUCLEOTIDE SEQUENCE [LARGE SCALE GENOMIC DNA]</scope>
</reference>
<dbReference type="EMBL" id="LR026985">
    <property type="protein sequence ID" value="VCU40180.1"/>
    <property type="molecule type" value="Genomic_DNA"/>
</dbReference>
<feature type="transmembrane region" description="Helical" evidence="6">
    <location>
        <begin position="118"/>
        <end position="136"/>
    </location>
</feature>
<evidence type="ECO:0000256" key="6">
    <source>
        <dbReference type="RuleBase" id="RU361264"/>
    </source>
</evidence>
<evidence type="ECO:0000259" key="7">
    <source>
        <dbReference type="Pfam" id="PF04893"/>
    </source>
</evidence>
<evidence type="ECO:0000256" key="2">
    <source>
        <dbReference type="ARBA" id="ARBA00010596"/>
    </source>
</evidence>
<evidence type="ECO:0000256" key="3">
    <source>
        <dbReference type="ARBA" id="ARBA00022692"/>
    </source>
</evidence>
<keyword evidence="9" id="KW-1185">Reference proteome</keyword>
<feature type="domain" description="Yip1" evidence="7">
    <location>
        <begin position="27"/>
        <end position="190"/>
    </location>
</feature>
<feature type="transmembrane region" description="Helical" evidence="6">
    <location>
        <begin position="175"/>
        <end position="197"/>
    </location>
</feature>
<protein>
    <recommendedName>
        <fullName evidence="6">Protein YIP</fullName>
    </recommendedName>
</protein>
<name>A0A9X9LA01_BLUGR</name>